<proteinExistence type="predicted"/>
<name>A0AAN8S424_POLSC</name>
<sequence length="99" mass="11029">MHLVPRMATALVFFICVSNDGSEQANAQYYSTGINSREMRMCGPMLTNTLELVCQGRFNTINKKAQGPDETLCPLMRPTLFAVEHETSWTNAAMSNPVQ</sequence>
<feature type="chain" id="PRO_5042973186" description="Secreted protein" evidence="1">
    <location>
        <begin position="28"/>
        <end position="99"/>
    </location>
</feature>
<accession>A0AAN8S424</accession>
<protein>
    <recommendedName>
        <fullName evidence="4">Secreted protein</fullName>
    </recommendedName>
</protein>
<evidence type="ECO:0008006" key="4">
    <source>
        <dbReference type="Google" id="ProtNLM"/>
    </source>
</evidence>
<evidence type="ECO:0000313" key="2">
    <source>
        <dbReference type="EMBL" id="KAK6626380.1"/>
    </source>
</evidence>
<dbReference type="Proteomes" id="UP001372834">
    <property type="component" value="Unassembled WGS sequence"/>
</dbReference>
<dbReference type="EMBL" id="JAWJWE010000037">
    <property type="protein sequence ID" value="KAK6626380.1"/>
    <property type="molecule type" value="Genomic_DNA"/>
</dbReference>
<dbReference type="AlphaFoldDB" id="A0AAN8S424"/>
<comment type="caution">
    <text evidence="2">The sequence shown here is derived from an EMBL/GenBank/DDBJ whole genome shotgun (WGS) entry which is preliminary data.</text>
</comment>
<evidence type="ECO:0000256" key="1">
    <source>
        <dbReference type="SAM" id="SignalP"/>
    </source>
</evidence>
<organism evidence="2 3">
    <name type="scientific">Polyplax serrata</name>
    <name type="common">Common mouse louse</name>
    <dbReference type="NCBI Taxonomy" id="468196"/>
    <lineage>
        <taxon>Eukaryota</taxon>
        <taxon>Metazoa</taxon>
        <taxon>Ecdysozoa</taxon>
        <taxon>Arthropoda</taxon>
        <taxon>Hexapoda</taxon>
        <taxon>Insecta</taxon>
        <taxon>Pterygota</taxon>
        <taxon>Neoptera</taxon>
        <taxon>Paraneoptera</taxon>
        <taxon>Psocodea</taxon>
        <taxon>Troctomorpha</taxon>
        <taxon>Phthiraptera</taxon>
        <taxon>Anoplura</taxon>
        <taxon>Polyplacidae</taxon>
        <taxon>Polyplax</taxon>
    </lineage>
</organism>
<keyword evidence="1" id="KW-0732">Signal</keyword>
<reference evidence="2 3" key="1">
    <citation type="submission" date="2023-10" db="EMBL/GenBank/DDBJ databases">
        <title>Genomes of two closely related lineages of the louse Polyplax serrata with different host specificities.</title>
        <authorList>
            <person name="Martinu J."/>
            <person name="Tarabai H."/>
            <person name="Stefka J."/>
            <person name="Hypsa V."/>
        </authorList>
    </citation>
    <scope>NUCLEOTIDE SEQUENCE [LARGE SCALE GENOMIC DNA]</scope>
    <source>
        <strain evidence="2">HR10_N</strain>
    </source>
</reference>
<evidence type="ECO:0000313" key="3">
    <source>
        <dbReference type="Proteomes" id="UP001372834"/>
    </source>
</evidence>
<feature type="signal peptide" evidence="1">
    <location>
        <begin position="1"/>
        <end position="27"/>
    </location>
</feature>
<gene>
    <name evidence="2" type="ORF">RUM43_006691</name>
</gene>